<dbReference type="Proteomes" id="UP000504636">
    <property type="component" value="Unplaced"/>
</dbReference>
<name>A0A6A6Z680_9PEZI</name>
<evidence type="ECO:0000313" key="4">
    <source>
        <dbReference type="RefSeq" id="XP_033583575.1"/>
    </source>
</evidence>
<sequence length="488" mass="53375">MLFPRAVLSVLALASCAFAHEMAVDAVKDAELYKSGKMHEMIMAKKFVRPYYIFVFSKAAGAYKSEQYPELGFVPCIDGLATAIKGDANNTFRCDNVDLYHFLSHSALGSTTGEGSSSWGWTSDDGREFIAFGQADGAAFIEILPEGKMSYLGRLPTYSVNAIWREIRAYKHYMVIGSEAQGHNIQIFDMKKLLTIDPKKPVTFDKEKDCTGIFKDLPSGRSHTVSINEATGFAYANGAAPRTSACKAGLIAIDLSDPSNPTSPGCASEDGYVHDAQCVVYNGPDTAYNGREICYGYNEDTLTIYDMTDKTAPAILSRTSYTGASYTHQGWLLDATYQEYLLMDDEYDEYDGAAPAADGHPVTYIWNIANLSAPVQTGYYKSSAYSIDHNQYIKDGVSYQSNYGAGLRIYDVSSIPRDPTGGGVKELGFFDVYPEDDGEVNGGVIDFVGSWSSFAYLKEYVFVNTIERGAFLVKRTSTSSGGNGTRKG</sequence>
<dbReference type="PANTHER" id="PTHR38787:SF3">
    <property type="entry name" value="REGULATORY P DOMAIN-CONTAINING PROTEIN"/>
    <property type="match status" value="1"/>
</dbReference>
<dbReference type="GO" id="GO:0005576">
    <property type="term" value="C:extracellular region"/>
    <property type="evidence" value="ECO:0007669"/>
    <property type="project" value="TreeGrafter"/>
</dbReference>
<organism evidence="2">
    <name type="scientific">Mytilinidion resinicola</name>
    <dbReference type="NCBI Taxonomy" id="574789"/>
    <lineage>
        <taxon>Eukaryota</taxon>
        <taxon>Fungi</taxon>
        <taxon>Dikarya</taxon>
        <taxon>Ascomycota</taxon>
        <taxon>Pezizomycotina</taxon>
        <taxon>Dothideomycetes</taxon>
        <taxon>Pleosporomycetidae</taxon>
        <taxon>Mytilinidiales</taxon>
        <taxon>Mytilinidiaceae</taxon>
        <taxon>Mytilinidion</taxon>
    </lineage>
</organism>
<accession>A0A6A6Z680</accession>
<keyword evidence="1" id="KW-0732">Signal</keyword>
<keyword evidence="3" id="KW-1185">Reference proteome</keyword>
<dbReference type="AlphaFoldDB" id="A0A6A6Z680"/>
<protein>
    <recommendedName>
        <fullName evidence="5">Regulatory P domain-containing protein</fullName>
    </recommendedName>
</protein>
<dbReference type="InterPro" id="IPR027589">
    <property type="entry name" value="Choice_anch_B"/>
</dbReference>
<reference evidence="4" key="3">
    <citation type="submission" date="2025-04" db="UniProtKB">
        <authorList>
            <consortium name="RefSeq"/>
        </authorList>
    </citation>
    <scope>IDENTIFICATION</scope>
    <source>
        <strain evidence="4">CBS 304.34</strain>
    </source>
</reference>
<dbReference type="NCBIfam" id="TIGR04312">
    <property type="entry name" value="choice_anch_B"/>
    <property type="match status" value="1"/>
</dbReference>
<evidence type="ECO:0000313" key="2">
    <source>
        <dbReference type="EMBL" id="KAF2816611.1"/>
    </source>
</evidence>
<dbReference type="RefSeq" id="XP_033583575.1">
    <property type="nucleotide sequence ID" value="XM_033716483.1"/>
</dbReference>
<evidence type="ECO:0000256" key="1">
    <source>
        <dbReference type="SAM" id="SignalP"/>
    </source>
</evidence>
<feature type="non-terminal residue" evidence="2">
    <location>
        <position position="1"/>
    </location>
</feature>
<reference evidence="2 4" key="1">
    <citation type="journal article" date="2020" name="Stud. Mycol.">
        <title>101 Dothideomycetes genomes: a test case for predicting lifestyles and emergence of pathogens.</title>
        <authorList>
            <person name="Haridas S."/>
            <person name="Albert R."/>
            <person name="Binder M."/>
            <person name="Bloem J."/>
            <person name="Labutti K."/>
            <person name="Salamov A."/>
            <person name="Andreopoulos B."/>
            <person name="Baker S."/>
            <person name="Barry K."/>
            <person name="Bills G."/>
            <person name="Bluhm B."/>
            <person name="Cannon C."/>
            <person name="Castanera R."/>
            <person name="Culley D."/>
            <person name="Daum C."/>
            <person name="Ezra D."/>
            <person name="Gonzalez J."/>
            <person name="Henrissat B."/>
            <person name="Kuo A."/>
            <person name="Liang C."/>
            <person name="Lipzen A."/>
            <person name="Lutzoni F."/>
            <person name="Magnuson J."/>
            <person name="Mondo S."/>
            <person name="Nolan M."/>
            <person name="Ohm R."/>
            <person name="Pangilinan J."/>
            <person name="Park H.-J."/>
            <person name="Ramirez L."/>
            <person name="Alfaro M."/>
            <person name="Sun H."/>
            <person name="Tritt A."/>
            <person name="Yoshinaga Y."/>
            <person name="Zwiers L.-H."/>
            <person name="Turgeon B."/>
            <person name="Goodwin S."/>
            <person name="Spatafora J."/>
            <person name="Crous P."/>
            <person name="Grigoriev I."/>
        </authorList>
    </citation>
    <scope>NUCLEOTIDE SEQUENCE</scope>
    <source>
        <strain evidence="2 4">CBS 304.34</strain>
    </source>
</reference>
<evidence type="ECO:0000313" key="3">
    <source>
        <dbReference type="Proteomes" id="UP000504636"/>
    </source>
</evidence>
<proteinExistence type="predicted"/>
<feature type="signal peptide" evidence="1">
    <location>
        <begin position="1"/>
        <end position="19"/>
    </location>
</feature>
<evidence type="ECO:0008006" key="5">
    <source>
        <dbReference type="Google" id="ProtNLM"/>
    </source>
</evidence>
<dbReference type="PANTHER" id="PTHR38787">
    <property type="entry name" value="REGULATORY P DOMAIN-CONTAINING PROTEIN"/>
    <property type="match status" value="1"/>
</dbReference>
<reference evidence="4" key="2">
    <citation type="submission" date="2020-04" db="EMBL/GenBank/DDBJ databases">
        <authorList>
            <consortium name="NCBI Genome Project"/>
        </authorList>
    </citation>
    <scope>NUCLEOTIDE SEQUENCE</scope>
    <source>
        <strain evidence="4">CBS 304.34</strain>
    </source>
</reference>
<dbReference type="GeneID" id="54457376"/>
<dbReference type="PROSITE" id="PS51257">
    <property type="entry name" value="PROKAR_LIPOPROTEIN"/>
    <property type="match status" value="1"/>
</dbReference>
<gene>
    <name evidence="2 4" type="ORF">BDZ99DRAFT_407585</name>
</gene>
<dbReference type="OrthoDB" id="2099887at2759"/>
<feature type="chain" id="PRO_5044629601" description="Regulatory P domain-containing protein" evidence="1">
    <location>
        <begin position="20"/>
        <end position="488"/>
    </location>
</feature>
<dbReference type="EMBL" id="MU003693">
    <property type="protein sequence ID" value="KAF2816611.1"/>
    <property type="molecule type" value="Genomic_DNA"/>
</dbReference>